<dbReference type="Gene3D" id="3.40.140.100">
    <property type="entry name" value="Ubiquitin-like modifier-activating enzyme ATG7 C-terminal domain"/>
    <property type="match status" value="1"/>
</dbReference>
<evidence type="ECO:0000256" key="2">
    <source>
        <dbReference type="ARBA" id="ARBA00017647"/>
    </source>
</evidence>
<organism evidence="10 11">
    <name type="scientific">Striga hermonthica</name>
    <name type="common">Purple witchweed</name>
    <name type="synonym">Buchnera hermonthica</name>
    <dbReference type="NCBI Taxonomy" id="68872"/>
    <lineage>
        <taxon>Eukaryota</taxon>
        <taxon>Viridiplantae</taxon>
        <taxon>Streptophyta</taxon>
        <taxon>Embryophyta</taxon>
        <taxon>Tracheophyta</taxon>
        <taxon>Spermatophyta</taxon>
        <taxon>Magnoliopsida</taxon>
        <taxon>eudicotyledons</taxon>
        <taxon>Gunneridae</taxon>
        <taxon>Pentapetalae</taxon>
        <taxon>asterids</taxon>
        <taxon>lamiids</taxon>
        <taxon>Lamiales</taxon>
        <taxon>Orobanchaceae</taxon>
        <taxon>Buchnereae</taxon>
        <taxon>Striga</taxon>
    </lineage>
</organism>
<evidence type="ECO:0000256" key="4">
    <source>
        <dbReference type="ARBA" id="ARBA00022927"/>
    </source>
</evidence>
<dbReference type="SUPFAM" id="SSF69572">
    <property type="entry name" value="Activating enzymes of the ubiquitin-like proteins"/>
    <property type="match status" value="1"/>
</dbReference>
<feature type="active site" description="Glycyl thioester intermediate" evidence="6">
    <location>
        <position position="574"/>
    </location>
</feature>
<evidence type="ECO:0000259" key="8">
    <source>
        <dbReference type="Pfam" id="PF00899"/>
    </source>
</evidence>
<dbReference type="InterPro" id="IPR035985">
    <property type="entry name" value="Ubiquitin-activating_enz"/>
</dbReference>
<dbReference type="InterPro" id="IPR000594">
    <property type="entry name" value="ThiF_NAD_FAD-bd"/>
</dbReference>
<dbReference type="GO" id="GO:0000407">
    <property type="term" value="C:phagophore assembly site"/>
    <property type="evidence" value="ECO:0007669"/>
    <property type="project" value="UniProtKB-SubCell"/>
</dbReference>
<dbReference type="GO" id="GO:0019778">
    <property type="term" value="F:Atg12 activating enzyme activity"/>
    <property type="evidence" value="ECO:0007669"/>
    <property type="project" value="TreeGrafter"/>
</dbReference>
<keyword evidence="7" id="KW-0833">Ubl conjugation pathway</keyword>
<dbReference type="GO" id="GO:0032446">
    <property type="term" value="P:protein modification by small protein conjugation"/>
    <property type="evidence" value="ECO:0007669"/>
    <property type="project" value="TreeGrafter"/>
</dbReference>
<evidence type="ECO:0000259" key="9">
    <source>
        <dbReference type="Pfam" id="PF16420"/>
    </source>
</evidence>
<dbReference type="GO" id="GO:0000045">
    <property type="term" value="P:autophagosome assembly"/>
    <property type="evidence" value="ECO:0007669"/>
    <property type="project" value="TreeGrafter"/>
</dbReference>
<comment type="similarity">
    <text evidence="1 7">Belongs to the ATG7 family.</text>
</comment>
<evidence type="ECO:0000256" key="5">
    <source>
        <dbReference type="ARBA" id="ARBA00023006"/>
    </source>
</evidence>
<keyword evidence="7" id="KW-0963">Cytoplasm</keyword>
<proteinExistence type="inferred from homology"/>
<dbReference type="InterPro" id="IPR006285">
    <property type="entry name" value="Atg7"/>
</dbReference>
<dbReference type="InterPro" id="IPR042523">
    <property type="entry name" value="Atg7_N_2"/>
</dbReference>
<accession>A0A9N7R995</accession>
<protein>
    <recommendedName>
        <fullName evidence="2 7">Ubiquitin-like modifier-activating enzyme ATG7</fullName>
    </recommendedName>
    <alternativeName>
        <fullName evidence="7">Autophagy-related protein 7</fullName>
    </alternativeName>
</protein>
<evidence type="ECO:0000256" key="6">
    <source>
        <dbReference type="PIRSR" id="PIRSR606285-1"/>
    </source>
</evidence>
<dbReference type="PANTHER" id="PTHR10953:SF3">
    <property type="entry name" value="UBIQUITIN-LIKE MODIFIER-ACTIVATING ENZYME ATG7"/>
    <property type="match status" value="1"/>
</dbReference>
<dbReference type="FunFam" id="3.40.50.720:FF:000243">
    <property type="entry name" value="Ubiquitin-like modifier-activating enzyme ATG7"/>
    <property type="match status" value="1"/>
</dbReference>
<dbReference type="InterPro" id="IPR045886">
    <property type="entry name" value="ThiF/MoeB/HesA"/>
</dbReference>
<evidence type="ECO:0000313" key="10">
    <source>
        <dbReference type="EMBL" id="CAA0817780.1"/>
    </source>
</evidence>
<reference evidence="10" key="1">
    <citation type="submission" date="2019-12" db="EMBL/GenBank/DDBJ databases">
        <authorList>
            <person name="Scholes J."/>
        </authorList>
    </citation>
    <scope>NUCLEOTIDE SEQUENCE</scope>
</reference>
<dbReference type="Gene3D" id="3.40.140.70">
    <property type="entry name" value="Ubiquitin-like modifier-activating enzyme ATG7 N-terminal domain"/>
    <property type="match status" value="1"/>
</dbReference>
<dbReference type="GO" id="GO:0006995">
    <property type="term" value="P:cellular response to nitrogen starvation"/>
    <property type="evidence" value="ECO:0007669"/>
    <property type="project" value="TreeGrafter"/>
</dbReference>
<dbReference type="OrthoDB" id="338614at2759"/>
<keyword evidence="4 7" id="KW-0653">Protein transport</keyword>
<comment type="function">
    <text evidence="7">E1-like activating enzyme involved in the 2 ubiquitin-like systems required for autophagy.</text>
</comment>
<comment type="subcellular location">
    <subcellularLocation>
        <location evidence="7">Cytoplasm</location>
    </subcellularLocation>
    <subcellularLocation>
        <location evidence="7">Preautophagosomal structure</location>
    </subcellularLocation>
</comment>
<keyword evidence="5 7" id="KW-0072">Autophagy</keyword>
<dbReference type="GO" id="GO:0015031">
    <property type="term" value="P:protein transport"/>
    <property type="evidence" value="ECO:0007669"/>
    <property type="project" value="UniProtKB-UniRule"/>
</dbReference>
<evidence type="ECO:0000256" key="3">
    <source>
        <dbReference type="ARBA" id="ARBA00022448"/>
    </source>
</evidence>
<comment type="caution">
    <text evidence="10">The sequence shown here is derived from an EMBL/GenBank/DDBJ whole genome shotgun (WGS) entry which is preliminary data.</text>
</comment>
<comment type="subunit">
    <text evidence="7">Homodimer.</text>
</comment>
<evidence type="ECO:0000256" key="1">
    <source>
        <dbReference type="ARBA" id="ARBA00010931"/>
    </source>
</evidence>
<dbReference type="Gene3D" id="3.40.50.720">
    <property type="entry name" value="NAD(P)-binding Rossmann-like Domain"/>
    <property type="match status" value="1"/>
</dbReference>
<dbReference type="GO" id="GO:0034727">
    <property type="term" value="P:piecemeal microautophagy of the nucleus"/>
    <property type="evidence" value="ECO:0007669"/>
    <property type="project" value="TreeGrafter"/>
</dbReference>
<dbReference type="NCBIfam" id="TIGR01381">
    <property type="entry name" value="E1_like_apg7"/>
    <property type="match status" value="1"/>
</dbReference>
<sequence>MADRAKELILQFAPLQSSVDEGFWHSLSSLKLNNLGINESPIPITGFYAPCSHHQISNHLALLAESLPLESSEQSFTPEITRGNRNRCPVPGILYNTNTLEGFQALDKQSLLKEEAKKIWEDIVSGEVEDNSSLLLRFLVVSFADLKKWSFHYWFAFPALILDPPATVTELKPAAQWFSTEEAKSVIAACNDWRNLGSTTDIPFFLLSISSNSAVTIKHLGEFEACQRDGHKVLFGFYDPCHLPNNPGWPLRNFLWYIFKKWGFQKISFFCYRENRGFADLELSLVGEASILISQELRNHQSMPNAVGWELNNRGKKAPRCISLAKTMDPSKLAIEAADLNLKLMRWRQLPSLNLNILSSTRCLLLGAGTLGCQVARMLMAWGVRKITLLDSGKVSMSNPLRQSLYTLDDCLNGGELKAIAAVNSLRKIFPAVEAESVVMAIPMPGHPVTSQEEKNVLDDCLHLCDLIDSHDAIFLLTDTRESRWLPTLLCANSNKITITAALGFDSFLVMRHGAGPLNSCHETKSKGPNDSSVEFWNLSLVDNSSDPRLGCYFCNDVVAPVDSTSNRTLDQQCTVTRPGLAPIASSLAVELLVGILHNPSGILAKAESSSSSDFSNDEQPLGILPHQVRGALSQFSQMTLVGHASTSCTACSSTVVTEYRRKGLDFVLEAINHPTYLEDLTGLTDLMNSAGSFDLDWDDEADECVEI</sequence>
<keyword evidence="11" id="KW-1185">Reference proteome</keyword>
<dbReference type="Pfam" id="PF16420">
    <property type="entry name" value="ATG7_N"/>
    <property type="match status" value="1"/>
</dbReference>
<feature type="domain" description="Ubiquitin-like modifier-activating enzyme Atg7 N-terminal" evidence="9">
    <location>
        <begin position="10"/>
        <end position="328"/>
    </location>
</feature>
<dbReference type="GO" id="GO:0019779">
    <property type="term" value="F:Atg8 activating enzyme activity"/>
    <property type="evidence" value="ECO:0007669"/>
    <property type="project" value="TreeGrafter"/>
</dbReference>
<dbReference type="EMBL" id="CACSLK010016728">
    <property type="protein sequence ID" value="CAA0817780.1"/>
    <property type="molecule type" value="Genomic_DNA"/>
</dbReference>
<keyword evidence="3 7" id="KW-0813">Transport</keyword>
<evidence type="ECO:0000256" key="7">
    <source>
        <dbReference type="RuleBase" id="RU366022"/>
    </source>
</evidence>
<dbReference type="FunFam" id="3.40.140.70:FF:000001">
    <property type="entry name" value="Ubiquitin-like modifier-activating enzyme atg7"/>
    <property type="match status" value="1"/>
</dbReference>
<evidence type="ECO:0000313" key="11">
    <source>
        <dbReference type="Proteomes" id="UP001153555"/>
    </source>
</evidence>
<name>A0A9N7R995_STRHE</name>
<dbReference type="Proteomes" id="UP001153555">
    <property type="component" value="Unassembled WGS sequence"/>
</dbReference>
<dbReference type="Pfam" id="PF00899">
    <property type="entry name" value="ThiF"/>
    <property type="match status" value="1"/>
</dbReference>
<dbReference type="AlphaFoldDB" id="A0A9N7R995"/>
<feature type="domain" description="THIF-type NAD/FAD binding fold" evidence="8">
    <location>
        <begin position="346"/>
        <end position="599"/>
    </location>
</feature>
<dbReference type="InterPro" id="IPR042522">
    <property type="entry name" value="Atg7_N_1"/>
</dbReference>
<gene>
    <name evidence="10" type="ORF">SHERM_17170</name>
</gene>
<dbReference type="GO" id="GO:0000422">
    <property type="term" value="P:autophagy of mitochondrion"/>
    <property type="evidence" value="ECO:0007669"/>
    <property type="project" value="TreeGrafter"/>
</dbReference>
<dbReference type="PANTHER" id="PTHR10953">
    <property type="entry name" value="UBIQUITIN-ACTIVATING ENZYME E1"/>
    <property type="match status" value="1"/>
</dbReference>
<dbReference type="CDD" id="cd01486">
    <property type="entry name" value="Apg7"/>
    <property type="match status" value="1"/>
</dbReference>
<dbReference type="InterPro" id="IPR032197">
    <property type="entry name" value="Atg7_N"/>
</dbReference>